<proteinExistence type="predicted"/>
<dbReference type="AlphaFoldDB" id="A0AAQ4DDU7"/>
<accession>A0AAQ4DDU7</accession>
<protein>
    <submittedName>
        <fullName evidence="1">Uncharacterized protein</fullName>
    </submittedName>
</protein>
<dbReference type="Proteomes" id="UP001321473">
    <property type="component" value="Unassembled WGS sequence"/>
</dbReference>
<reference evidence="1 2" key="1">
    <citation type="journal article" date="2023" name="Arcadia Sci">
        <title>De novo assembly of a long-read Amblyomma americanum tick genome.</title>
        <authorList>
            <person name="Chou S."/>
            <person name="Poskanzer K.E."/>
            <person name="Rollins M."/>
            <person name="Thuy-Boun P.S."/>
        </authorList>
    </citation>
    <scope>NUCLEOTIDE SEQUENCE [LARGE SCALE GENOMIC DNA]</scope>
    <source>
        <strain evidence="1">F_SG_1</strain>
        <tissue evidence="1">Salivary glands</tissue>
    </source>
</reference>
<dbReference type="EMBL" id="JARKHS020032114">
    <property type="protein sequence ID" value="KAK8760637.1"/>
    <property type="molecule type" value="Genomic_DNA"/>
</dbReference>
<gene>
    <name evidence="1" type="ORF">V5799_028092</name>
</gene>
<evidence type="ECO:0000313" key="2">
    <source>
        <dbReference type="Proteomes" id="UP001321473"/>
    </source>
</evidence>
<comment type="caution">
    <text evidence="1">The sequence shown here is derived from an EMBL/GenBank/DDBJ whole genome shotgun (WGS) entry which is preliminary data.</text>
</comment>
<keyword evidence="2" id="KW-1185">Reference proteome</keyword>
<sequence>MAVAIITLQCCCVLFLHHTQRRNGRKYWLALAVSRQNCRCCCFVSDSRDCVTQRLSPFQTVWPWQTASRGLQWFLFFYSVCQFLSEPLFTLATVPSEPRLPVSLKATEEAEV</sequence>
<evidence type="ECO:0000313" key="1">
    <source>
        <dbReference type="EMBL" id="KAK8760637.1"/>
    </source>
</evidence>
<name>A0AAQ4DDU7_AMBAM</name>
<organism evidence="1 2">
    <name type="scientific">Amblyomma americanum</name>
    <name type="common">Lone star tick</name>
    <dbReference type="NCBI Taxonomy" id="6943"/>
    <lineage>
        <taxon>Eukaryota</taxon>
        <taxon>Metazoa</taxon>
        <taxon>Ecdysozoa</taxon>
        <taxon>Arthropoda</taxon>
        <taxon>Chelicerata</taxon>
        <taxon>Arachnida</taxon>
        <taxon>Acari</taxon>
        <taxon>Parasitiformes</taxon>
        <taxon>Ixodida</taxon>
        <taxon>Ixodoidea</taxon>
        <taxon>Ixodidae</taxon>
        <taxon>Amblyomminae</taxon>
        <taxon>Amblyomma</taxon>
    </lineage>
</organism>